<dbReference type="EMBL" id="VWOX01000011">
    <property type="protein sequence ID" value="KAA5541137.1"/>
    <property type="molecule type" value="Genomic_DNA"/>
</dbReference>
<protein>
    <submittedName>
        <fullName evidence="1">Uncharacterized protein</fullName>
    </submittedName>
</protein>
<sequence length="60" mass="7042">MNFVAQDEKLVEAVQLTDAEIMRRVRDIKSTWSVAERAARRREADRRFENLMETLFAEAA</sequence>
<name>A0A5M6D0Y2_9BACT</name>
<dbReference type="AlphaFoldDB" id="A0A5M6D0Y2"/>
<accession>A0A5M6D0Y2</accession>
<comment type="caution">
    <text evidence="1">The sequence shown here is derived from an EMBL/GenBank/DDBJ whole genome shotgun (WGS) entry which is preliminary data.</text>
</comment>
<evidence type="ECO:0000313" key="2">
    <source>
        <dbReference type="Proteomes" id="UP000324479"/>
    </source>
</evidence>
<gene>
    <name evidence="1" type="ORF">FYK55_19575</name>
</gene>
<organism evidence="1 2">
    <name type="scientific">Roseiconus nitratireducens</name>
    <dbReference type="NCBI Taxonomy" id="2605748"/>
    <lineage>
        <taxon>Bacteria</taxon>
        <taxon>Pseudomonadati</taxon>
        <taxon>Planctomycetota</taxon>
        <taxon>Planctomycetia</taxon>
        <taxon>Pirellulales</taxon>
        <taxon>Pirellulaceae</taxon>
        <taxon>Roseiconus</taxon>
    </lineage>
</organism>
<dbReference type="Proteomes" id="UP000324479">
    <property type="component" value="Unassembled WGS sequence"/>
</dbReference>
<proteinExistence type="predicted"/>
<reference evidence="1 2" key="1">
    <citation type="submission" date="2019-08" db="EMBL/GenBank/DDBJ databases">
        <authorList>
            <person name="Dhanesh K."/>
            <person name="Kumar G."/>
            <person name="Sasikala C."/>
            <person name="Venkata Ramana C."/>
        </authorList>
    </citation>
    <scope>NUCLEOTIDE SEQUENCE [LARGE SCALE GENOMIC DNA]</scope>
    <source>
        <strain evidence="1 2">JC645</strain>
    </source>
</reference>
<keyword evidence="2" id="KW-1185">Reference proteome</keyword>
<evidence type="ECO:0000313" key="1">
    <source>
        <dbReference type="EMBL" id="KAA5541137.1"/>
    </source>
</evidence>